<dbReference type="PROSITE" id="PS50837">
    <property type="entry name" value="NACHT"/>
    <property type="match status" value="1"/>
</dbReference>
<dbReference type="AlphaFoldDB" id="A0A5M6CFN2"/>
<organism evidence="2 3">
    <name type="scientific">Paenimyroides baculatum</name>
    <dbReference type="NCBI Taxonomy" id="2608000"/>
    <lineage>
        <taxon>Bacteria</taxon>
        <taxon>Pseudomonadati</taxon>
        <taxon>Bacteroidota</taxon>
        <taxon>Flavobacteriia</taxon>
        <taxon>Flavobacteriales</taxon>
        <taxon>Flavobacteriaceae</taxon>
        <taxon>Paenimyroides</taxon>
    </lineage>
</organism>
<dbReference type="PANTHER" id="PTHR46844">
    <property type="entry name" value="SLR5058 PROTEIN"/>
    <property type="match status" value="1"/>
</dbReference>
<feature type="domain" description="NACHT" evidence="1">
    <location>
        <begin position="2"/>
        <end position="94"/>
    </location>
</feature>
<protein>
    <submittedName>
        <fullName evidence="2">NACHT domain-containing protein</fullName>
    </submittedName>
</protein>
<proteinExistence type="predicted"/>
<dbReference type="Pfam" id="PF05729">
    <property type="entry name" value="NACHT"/>
    <property type="match status" value="1"/>
</dbReference>
<dbReference type="EMBL" id="VWSG01000008">
    <property type="protein sequence ID" value="KAA5533974.1"/>
    <property type="molecule type" value="Genomic_DNA"/>
</dbReference>
<dbReference type="RefSeq" id="WP_150013404.1">
    <property type="nucleotide sequence ID" value="NZ_VWSG01000008.1"/>
</dbReference>
<evidence type="ECO:0000313" key="3">
    <source>
        <dbReference type="Proteomes" id="UP000325141"/>
    </source>
</evidence>
<accession>A0A5M6CFN2</accession>
<reference evidence="2 3" key="1">
    <citation type="submission" date="2019-09" db="EMBL/GenBank/DDBJ databases">
        <title>Genome sequence and assembly of Flavobacterium sp.</title>
        <authorList>
            <person name="Chhetri G."/>
        </authorList>
    </citation>
    <scope>NUCLEOTIDE SEQUENCE [LARGE SCALE GENOMIC DNA]</scope>
    <source>
        <strain evidence="2 3">SNL9</strain>
    </source>
</reference>
<name>A0A5M6CFN2_9FLAO</name>
<dbReference type="InterPro" id="IPR027417">
    <property type="entry name" value="P-loop_NTPase"/>
</dbReference>
<sequence>MSKLVVLGDPGSGKSTILKHLAYNICTNRPTESQFNDLVPVVIKGSEFAKYVSTTSKNLSEYIIDHIDKKYELLFTQKLESNQLIVLVDGIDEINITSLRHTVVNRINAFIAQYTETKIIVSSRIVGYKETRLNGYFNHLEVMKFREKQIKKFITNWYLSVESNSDNDLEQAQQIANELFYSIRQNKSVLNMASNPLLVTIITLIHYQGGTLPERRASLYDIATSTFLENWVRQRESQRKSNFDKETLIAILAPISYYIHQNFTTGLITENELKALFQKEYRNVYPYQKPREEAQDLKDIIDFLREDAGFLFEKGLSKNGESMFGFVHQTFQEYFTALEFKTRWKEGCYKTNFGEYVFNSAWSEVIKLTASLFKFSEQSRLGRQYATNFVKDILAVNDIIPEMYRPLTAVLQILKDDTEIEFPFFIEIIDKIFNEILIHNEHSHSEKNNHNKEVFRFKHFIETLIETKTYQNYIIERIIKEINNENVSPILRFNLIQILMHKAEATIVYEELIKILKSDNTKLKELLFNYNVVMPVSNIVFSSEFRDEIVKFINSVQYLKGYDGHLPTQYHCAFDSAQNNYKYYIKNGDLGDYIQKIKDERFLSIRLVQNEKMRIDFVNFIVFSIGMSDIEELKEFVKVLKQEYKGLELPKIENRIKELEEFKSYDLEKYEICKFKGTKIYLKKSDTSKIALIKDNKVNFITFPLNEKDLSTYFLDETESYLKFLDLMIPIIMKSKTEFAIDNYQILLNFIKYQNTIHWYTNIETSNVLNFALKILFNTSTVDSKKLLQWIKNQREVRHRKFELEEGFDKRKFISEVTASKLDLFEKLYLIYLVGEKSDYDNLILPTIESMKKAKSEKKKNEIREILYEVL</sequence>
<keyword evidence="3" id="KW-1185">Reference proteome</keyword>
<dbReference type="SUPFAM" id="SSF52540">
    <property type="entry name" value="P-loop containing nucleoside triphosphate hydrolases"/>
    <property type="match status" value="1"/>
</dbReference>
<evidence type="ECO:0000259" key="1">
    <source>
        <dbReference type="PROSITE" id="PS50837"/>
    </source>
</evidence>
<dbReference type="Proteomes" id="UP000325141">
    <property type="component" value="Unassembled WGS sequence"/>
</dbReference>
<dbReference type="InterPro" id="IPR007111">
    <property type="entry name" value="NACHT_NTPase"/>
</dbReference>
<evidence type="ECO:0000313" key="2">
    <source>
        <dbReference type="EMBL" id="KAA5533974.1"/>
    </source>
</evidence>
<comment type="caution">
    <text evidence="2">The sequence shown here is derived from an EMBL/GenBank/DDBJ whole genome shotgun (WGS) entry which is preliminary data.</text>
</comment>
<gene>
    <name evidence="2" type="ORF">F0460_11615</name>
</gene>
<dbReference type="PANTHER" id="PTHR46844:SF1">
    <property type="entry name" value="SLR5058 PROTEIN"/>
    <property type="match status" value="1"/>
</dbReference>
<dbReference type="Gene3D" id="3.40.50.300">
    <property type="entry name" value="P-loop containing nucleotide triphosphate hydrolases"/>
    <property type="match status" value="1"/>
</dbReference>